<name>A0A0K8TQP4_TABBR</name>
<evidence type="ECO:0000259" key="7">
    <source>
        <dbReference type="Pfam" id="PF15982"/>
    </source>
</evidence>
<proteinExistence type="evidence at transcript level"/>
<evidence type="ECO:0000313" key="8">
    <source>
        <dbReference type="EMBL" id="JAI16486.1"/>
    </source>
</evidence>
<evidence type="ECO:0000256" key="5">
    <source>
        <dbReference type="ARBA" id="ARBA00023136"/>
    </source>
</evidence>
<keyword evidence="3 6" id="KW-0812">Transmembrane</keyword>
<keyword evidence="5 6" id="KW-0472">Membrane</keyword>
<dbReference type="InterPro" id="IPR026749">
    <property type="entry name" value="Tmem135"/>
</dbReference>
<accession>A0A0K8TQP4</accession>
<feature type="transmembrane region" description="Helical" evidence="6">
    <location>
        <begin position="152"/>
        <end position="175"/>
    </location>
</feature>
<protein>
    <submittedName>
        <fullName evidence="8">Putative conserved plasma membrane protein</fullName>
    </submittedName>
</protein>
<sequence>VQSKCVPITTSCIEYVHPWTDSCWNSTAGLIIQASIRSVRIYTTVYLLSALMRSAITYGRMPNKHDIKRTIQGILQSSAFLTTNGFAYIMFTCLLRKIFDSFHFMTIAYMPAFLASYAAILIERPTRRTLLSLYVANVATETLWRMGVSRGIVYSVPNGQAIIFGISSAVLLYFYRLGLHKVYKDSLFSISRFVVGQAEEGPLKEPSELLFTSQSERPDNVGVSSHNNFRSISYIVQMYSMLIKKLKSQFRHESCPHSHSCIYYSAKDGMKLFLTGYGLQVSLKVLLQLKRVIQLRMKWRKTLLGSDSFKLGLFLGGFSLIFKSVSCALRHITGVDRAIYSIPACLLASCAFTQYPDTTVALYVMWKMLQITYNFGIEKGIVPKVPGFTIFLYCASTATLFHAATFEATNLRPSYWTFLQKLSGGRVGVMDRRPLDIWGLNSYQAAQEIMKLTHTANEPIRFAFR</sequence>
<evidence type="ECO:0000256" key="4">
    <source>
        <dbReference type="ARBA" id="ARBA00022989"/>
    </source>
</evidence>
<feature type="domain" description="Transmembrane protein 135 N-terminal" evidence="7">
    <location>
        <begin position="11"/>
        <end position="148"/>
    </location>
</feature>
<organism evidence="8">
    <name type="scientific">Tabanus bromius</name>
    <name type="common">Band-eyed brown horse fly</name>
    <dbReference type="NCBI Taxonomy" id="304241"/>
    <lineage>
        <taxon>Eukaryota</taxon>
        <taxon>Metazoa</taxon>
        <taxon>Ecdysozoa</taxon>
        <taxon>Arthropoda</taxon>
        <taxon>Hexapoda</taxon>
        <taxon>Insecta</taxon>
        <taxon>Pterygota</taxon>
        <taxon>Neoptera</taxon>
        <taxon>Endopterygota</taxon>
        <taxon>Diptera</taxon>
        <taxon>Brachycera</taxon>
        <taxon>Tabanomorpha</taxon>
        <taxon>Tabanoidea</taxon>
        <taxon>Tabanidae</taxon>
        <taxon>Tabanus</taxon>
    </lineage>
</organism>
<dbReference type="EMBL" id="GDAI01001117">
    <property type="protein sequence ID" value="JAI16486.1"/>
    <property type="molecule type" value="mRNA"/>
</dbReference>
<feature type="non-terminal residue" evidence="8">
    <location>
        <position position="1"/>
    </location>
</feature>
<dbReference type="AlphaFoldDB" id="A0A0K8TQP4"/>
<evidence type="ECO:0000256" key="6">
    <source>
        <dbReference type="SAM" id="Phobius"/>
    </source>
</evidence>
<evidence type="ECO:0000256" key="1">
    <source>
        <dbReference type="ARBA" id="ARBA00004127"/>
    </source>
</evidence>
<reference evidence="8" key="1">
    <citation type="journal article" date="2015" name="Insect Biochem. Mol. Biol.">
        <title>An insight into the sialome of the horse fly, Tabanus bromius.</title>
        <authorList>
            <person name="Ribeiro J.M."/>
            <person name="Kazimirova M."/>
            <person name="Takac P."/>
            <person name="Andersen J.F."/>
            <person name="Francischetti I.M."/>
        </authorList>
    </citation>
    <scope>NUCLEOTIDE SEQUENCE</scope>
</reference>
<evidence type="ECO:0000256" key="3">
    <source>
        <dbReference type="ARBA" id="ARBA00022692"/>
    </source>
</evidence>
<feature type="transmembrane region" description="Helical" evidence="6">
    <location>
        <begin position="102"/>
        <end position="122"/>
    </location>
</feature>
<comment type="subcellular location">
    <subcellularLocation>
        <location evidence="1">Endomembrane system</location>
        <topology evidence="1">Multi-pass membrane protein</topology>
    </subcellularLocation>
</comment>
<dbReference type="PANTHER" id="PTHR12459:SF15">
    <property type="entry name" value="TRANSMEMBRANE PROTEIN 135"/>
    <property type="match status" value="1"/>
</dbReference>
<dbReference type="GO" id="GO:0012505">
    <property type="term" value="C:endomembrane system"/>
    <property type="evidence" value="ECO:0007669"/>
    <property type="project" value="UniProtKB-SubCell"/>
</dbReference>
<dbReference type="Pfam" id="PF15982">
    <property type="entry name" value="TMEM135_C_rich"/>
    <property type="match status" value="1"/>
</dbReference>
<dbReference type="PANTHER" id="PTHR12459">
    <property type="entry name" value="TRANSMEMBRANE PROTEIN 135-RELATED"/>
    <property type="match status" value="1"/>
</dbReference>
<evidence type="ECO:0000256" key="2">
    <source>
        <dbReference type="ARBA" id="ARBA00008924"/>
    </source>
</evidence>
<dbReference type="InterPro" id="IPR031926">
    <property type="entry name" value="TMEM135_N"/>
</dbReference>
<feature type="transmembrane region" description="Helical" evidence="6">
    <location>
        <begin position="73"/>
        <end position="95"/>
    </location>
</feature>
<comment type="similarity">
    <text evidence="2">Belongs to the TMEM135 family.</text>
</comment>
<keyword evidence="4 6" id="KW-1133">Transmembrane helix</keyword>